<feature type="transmembrane region" description="Helical" evidence="9">
    <location>
        <begin position="98"/>
        <end position="121"/>
    </location>
</feature>
<evidence type="ECO:0000256" key="9">
    <source>
        <dbReference type="SAM" id="Phobius"/>
    </source>
</evidence>
<keyword evidence="13" id="KW-1185">Reference proteome</keyword>
<evidence type="ECO:0000256" key="7">
    <source>
        <dbReference type="ARBA" id="ARBA00023065"/>
    </source>
</evidence>
<dbReference type="InterPro" id="IPR036291">
    <property type="entry name" value="NAD(P)-bd_dom_sf"/>
</dbReference>
<gene>
    <name evidence="12" type="ORF">ULMA_07320</name>
</gene>
<keyword evidence="5 9" id="KW-0812">Transmembrane</keyword>
<feature type="transmembrane region" description="Helical" evidence="9">
    <location>
        <begin position="218"/>
        <end position="237"/>
    </location>
</feature>
<keyword evidence="6 9" id="KW-1133">Transmembrane helix</keyword>
<keyword evidence="8 9" id="KW-0472">Membrane</keyword>
<dbReference type="Proteomes" id="UP000326509">
    <property type="component" value="Unassembled WGS sequence"/>
</dbReference>
<feature type="transmembrane region" description="Helical" evidence="9">
    <location>
        <begin position="401"/>
        <end position="426"/>
    </location>
</feature>
<dbReference type="InterPro" id="IPR038770">
    <property type="entry name" value="Na+/solute_symporter_sf"/>
</dbReference>
<keyword evidence="2" id="KW-0813">Transport</keyword>
<feature type="transmembrane region" description="Helical" evidence="9">
    <location>
        <begin position="332"/>
        <end position="350"/>
    </location>
</feature>
<sequence length="641" mass="70195">MLELAGIIILGIFAQWIAWKFKIPAILPLILIGLAVGPLSTFYSEDGTQWIQPIWNTEKGFFPGESLFYFVSLAIGIILFEGGLTLKMGEIKKVGGVIGKLISLGSIITFFGAGVSAHYFFGLDWQISFLFAGLIIVTGPTVITPILRNIPLRKDISAVLKWEGILIDPIGALVAVLVFGFISVNVPTELIDNAAESLGAADSHGAGGSYTKHALLEFGKIIVIGFAFGLAGGFAMYHAVKRKVIPHYLLNVASLSMVLLIFVLSDLFAHESGLLAVVVMGMYLGNSDLPNLKELLYFKESLSVLLISILFILLSANISIDDLLLIYNWKTALLFGIIIFVVRPIGVFLSTAGSDLKTNEKLFISWVGPRGIVAAGIASLFGTKLVEMGVSGAEYITPLVFGLVLVTVLLNATTARLVASLLGVFLKKSEGIMIIGGSRVSRLIASYLQKNNRHVVLVDSNRTNIEKAKELGIDAINANIYNDDLTDNIELSDVGYLLAMTGSDEINRQAMTRFGKRFGENGTFRLMTTEELNNNQNVNKDEIFSNSHDFLRFTQVARDFPSIQEIEVNDHEMFLKMLESIRDNRDAIPLFIKSPEGQIDLIDTLKEINVEDGTIIAYLGKPIDFEDIVTAKLEVPINEDH</sequence>
<dbReference type="AlphaFoldDB" id="A0A5J4IV01"/>
<dbReference type="Gene3D" id="3.40.50.720">
    <property type="entry name" value="NAD(P)-binding Rossmann-like Domain"/>
    <property type="match status" value="1"/>
</dbReference>
<feature type="transmembrane region" description="Helical" evidence="9">
    <location>
        <begin position="249"/>
        <end position="268"/>
    </location>
</feature>
<evidence type="ECO:0000256" key="5">
    <source>
        <dbReference type="ARBA" id="ARBA00022692"/>
    </source>
</evidence>
<keyword evidence="3" id="KW-0050">Antiport</keyword>
<comment type="caution">
    <text evidence="12">The sequence shown here is derived from an EMBL/GenBank/DDBJ whole genome shotgun (WGS) entry which is preliminary data.</text>
</comment>
<feature type="domain" description="RCK N-terminal" evidence="11">
    <location>
        <begin position="432"/>
        <end position="514"/>
    </location>
</feature>
<evidence type="ECO:0000256" key="4">
    <source>
        <dbReference type="ARBA" id="ARBA00022475"/>
    </source>
</evidence>
<dbReference type="PANTHER" id="PTHR32507:SF0">
    <property type="entry name" value="NA(+)_H(+) ANTIPORTER 2-RELATED"/>
    <property type="match status" value="1"/>
</dbReference>
<dbReference type="EMBL" id="BKCG01000001">
    <property type="protein sequence ID" value="GER58624.1"/>
    <property type="molecule type" value="Genomic_DNA"/>
</dbReference>
<protein>
    <submittedName>
        <fullName evidence="12">Sodium:proton antiporter</fullName>
    </submittedName>
</protein>
<evidence type="ECO:0000259" key="10">
    <source>
        <dbReference type="Pfam" id="PF00999"/>
    </source>
</evidence>
<dbReference type="SUPFAM" id="SSF51735">
    <property type="entry name" value="NAD(P)-binding Rossmann-fold domains"/>
    <property type="match status" value="1"/>
</dbReference>
<proteinExistence type="predicted"/>
<evidence type="ECO:0000313" key="12">
    <source>
        <dbReference type="EMBL" id="GER58624.1"/>
    </source>
</evidence>
<dbReference type="GO" id="GO:0015297">
    <property type="term" value="F:antiporter activity"/>
    <property type="evidence" value="ECO:0007669"/>
    <property type="project" value="UniProtKB-KW"/>
</dbReference>
<dbReference type="Pfam" id="PF02254">
    <property type="entry name" value="TrkA_N"/>
    <property type="match status" value="1"/>
</dbReference>
<evidence type="ECO:0000256" key="3">
    <source>
        <dbReference type="ARBA" id="ARBA00022449"/>
    </source>
</evidence>
<reference evidence="12 13" key="1">
    <citation type="submission" date="2019-08" db="EMBL/GenBank/DDBJ databases">
        <title>Draft genome sequence of Ulvibacter marinus type strain NBRC 109484.</title>
        <authorList>
            <person name="Kawano K."/>
            <person name="Ushijima N."/>
            <person name="Kihara M."/>
            <person name="Itoh H."/>
        </authorList>
    </citation>
    <scope>NUCLEOTIDE SEQUENCE [LARGE SCALE GENOMIC DNA]</scope>
    <source>
        <strain evidence="12 13">NBRC 109484</strain>
    </source>
</reference>
<evidence type="ECO:0000256" key="6">
    <source>
        <dbReference type="ARBA" id="ARBA00022989"/>
    </source>
</evidence>
<dbReference type="GO" id="GO:0005886">
    <property type="term" value="C:plasma membrane"/>
    <property type="evidence" value="ECO:0007669"/>
    <property type="project" value="UniProtKB-SubCell"/>
</dbReference>
<accession>A0A5J4IV01</accession>
<keyword evidence="4" id="KW-1003">Cell membrane</keyword>
<feature type="transmembrane region" description="Helical" evidence="9">
    <location>
        <begin position="159"/>
        <end position="182"/>
    </location>
</feature>
<feature type="transmembrane region" description="Helical" evidence="9">
    <location>
        <begin position="127"/>
        <end position="147"/>
    </location>
</feature>
<evidence type="ECO:0000256" key="2">
    <source>
        <dbReference type="ARBA" id="ARBA00022448"/>
    </source>
</evidence>
<dbReference type="OrthoDB" id="570124at2"/>
<evidence type="ECO:0000256" key="8">
    <source>
        <dbReference type="ARBA" id="ARBA00023136"/>
    </source>
</evidence>
<dbReference type="GO" id="GO:0006813">
    <property type="term" value="P:potassium ion transport"/>
    <property type="evidence" value="ECO:0007669"/>
    <property type="project" value="InterPro"/>
</dbReference>
<dbReference type="RefSeq" id="WP_151672691.1">
    <property type="nucleotide sequence ID" value="NZ_BKCG01000001.1"/>
</dbReference>
<dbReference type="Pfam" id="PF00999">
    <property type="entry name" value="Na_H_Exchanger"/>
    <property type="match status" value="1"/>
</dbReference>
<evidence type="ECO:0000313" key="13">
    <source>
        <dbReference type="Proteomes" id="UP000326509"/>
    </source>
</evidence>
<feature type="domain" description="Cation/H+ exchanger transmembrane" evidence="10">
    <location>
        <begin position="13"/>
        <end position="416"/>
    </location>
</feature>
<organism evidence="12 13">
    <name type="scientific">Patiriisocius marinus</name>
    <dbReference type="NCBI Taxonomy" id="1397112"/>
    <lineage>
        <taxon>Bacteria</taxon>
        <taxon>Pseudomonadati</taxon>
        <taxon>Bacteroidota</taxon>
        <taxon>Flavobacteriia</taxon>
        <taxon>Flavobacteriales</taxon>
        <taxon>Flavobacteriaceae</taxon>
        <taxon>Patiriisocius</taxon>
    </lineage>
</organism>
<feature type="transmembrane region" description="Helical" evidence="9">
    <location>
        <begin position="362"/>
        <end position="381"/>
    </location>
</feature>
<evidence type="ECO:0000259" key="11">
    <source>
        <dbReference type="Pfam" id="PF02254"/>
    </source>
</evidence>
<name>A0A5J4IV01_9FLAO</name>
<dbReference type="GO" id="GO:1902600">
    <property type="term" value="P:proton transmembrane transport"/>
    <property type="evidence" value="ECO:0007669"/>
    <property type="project" value="InterPro"/>
</dbReference>
<feature type="transmembrane region" description="Helical" evidence="9">
    <location>
        <begin position="302"/>
        <end position="320"/>
    </location>
</feature>
<dbReference type="PANTHER" id="PTHR32507">
    <property type="entry name" value="NA(+)/H(+) ANTIPORTER 1"/>
    <property type="match status" value="1"/>
</dbReference>
<comment type="subcellular location">
    <subcellularLocation>
        <location evidence="1">Cell membrane</location>
        <topology evidence="1">Multi-pass membrane protein</topology>
    </subcellularLocation>
</comment>
<dbReference type="Gene3D" id="1.20.1530.20">
    <property type="match status" value="1"/>
</dbReference>
<evidence type="ECO:0000256" key="1">
    <source>
        <dbReference type="ARBA" id="ARBA00004651"/>
    </source>
</evidence>
<feature type="transmembrane region" description="Helical" evidence="9">
    <location>
        <begin position="21"/>
        <end position="43"/>
    </location>
</feature>
<dbReference type="InterPro" id="IPR003148">
    <property type="entry name" value="RCK_N"/>
</dbReference>
<dbReference type="InterPro" id="IPR006153">
    <property type="entry name" value="Cation/H_exchanger_TM"/>
</dbReference>
<feature type="transmembrane region" description="Helical" evidence="9">
    <location>
        <begin position="67"/>
        <end position="86"/>
    </location>
</feature>
<keyword evidence="7" id="KW-0406">Ion transport</keyword>